<proteinExistence type="predicted"/>
<gene>
    <name evidence="4" type="ORF">RI543_003576</name>
</gene>
<keyword evidence="5" id="KW-1185">Reference proteome</keyword>
<dbReference type="Pfam" id="PF25889">
    <property type="entry name" value="WHD_Fungal_DR"/>
    <property type="match status" value="1"/>
</dbReference>
<dbReference type="GO" id="GO:0009968">
    <property type="term" value="P:negative regulation of signal transduction"/>
    <property type="evidence" value="ECO:0007669"/>
    <property type="project" value="UniProtKB-KW"/>
</dbReference>
<dbReference type="Gene3D" id="1.10.10.10">
    <property type="entry name" value="Winged helix-like DNA-binding domain superfamily/Winged helix DNA-binding domain"/>
    <property type="match status" value="1"/>
</dbReference>
<dbReference type="PROSITE" id="PS50186">
    <property type="entry name" value="DEP"/>
    <property type="match status" value="1"/>
</dbReference>
<protein>
    <recommendedName>
        <fullName evidence="6">Regulator of G protein signaling superfamily</fullName>
    </recommendedName>
</protein>
<dbReference type="GO" id="GO:0035556">
    <property type="term" value="P:intracellular signal transduction"/>
    <property type="evidence" value="ECO:0007669"/>
    <property type="project" value="InterPro"/>
</dbReference>
<dbReference type="PANTHER" id="PTHR10845">
    <property type="entry name" value="REGULATOR OF G PROTEIN SIGNALING"/>
    <property type="match status" value="1"/>
</dbReference>
<evidence type="ECO:0000259" key="3">
    <source>
        <dbReference type="PROSITE" id="PS50186"/>
    </source>
</evidence>
<evidence type="ECO:0000313" key="4">
    <source>
        <dbReference type="EMBL" id="KAK5778957.1"/>
    </source>
</evidence>
<keyword evidence="1" id="KW-0734">Signal transduction inhibitor</keyword>
<dbReference type="InterPro" id="IPR036390">
    <property type="entry name" value="WH_DNA-bd_sf"/>
</dbReference>
<evidence type="ECO:0000313" key="5">
    <source>
        <dbReference type="Proteomes" id="UP001306508"/>
    </source>
</evidence>
<organism evidence="4 5">
    <name type="scientific">Arxiozyma heterogenica</name>
    <dbReference type="NCBI Taxonomy" id="278026"/>
    <lineage>
        <taxon>Eukaryota</taxon>
        <taxon>Fungi</taxon>
        <taxon>Dikarya</taxon>
        <taxon>Ascomycota</taxon>
        <taxon>Saccharomycotina</taxon>
        <taxon>Saccharomycetes</taxon>
        <taxon>Saccharomycetales</taxon>
        <taxon>Saccharomycetaceae</taxon>
        <taxon>Arxiozyma</taxon>
    </lineage>
</organism>
<dbReference type="PROSITE" id="PS50132">
    <property type="entry name" value="RGS"/>
    <property type="match status" value="1"/>
</dbReference>
<dbReference type="InterPro" id="IPR000591">
    <property type="entry name" value="DEP_dom"/>
</dbReference>
<evidence type="ECO:0000259" key="2">
    <source>
        <dbReference type="PROSITE" id="PS50132"/>
    </source>
</evidence>
<dbReference type="InterPro" id="IPR016137">
    <property type="entry name" value="RGS"/>
</dbReference>
<dbReference type="CDD" id="cd04450">
    <property type="entry name" value="DEP_RGS7-like"/>
    <property type="match status" value="1"/>
</dbReference>
<feature type="domain" description="RGS" evidence="2">
    <location>
        <begin position="495"/>
        <end position="712"/>
    </location>
</feature>
<accession>A0AAN7WPB4</accession>
<dbReference type="GO" id="GO:0030695">
    <property type="term" value="F:GTPase regulator activity"/>
    <property type="evidence" value="ECO:0007669"/>
    <property type="project" value="UniProtKB-ARBA"/>
</dbReference>
<dbReference type="SMART" id="SM00315">
    <property type="entry name" value="RGS"/>
    <property type="match status" value="1"/>
</dbReference>
<evidence type="ECO:0008006" key="6">
    <source>
        <dbReference type="Google" id="ProtNLM"/>
    </source>
</evidence>
<dbReference type="InterPro" id="IPR036388">
    <property type="entry name" value="WH-like_DNA-bd_sf"/>
</dbReference>
<dbReference type="InterPro" id="IPR044926">
    <property type="entry name" value="RGS_subdomain_2"/>
</dbReference>
<dbReference type="AlphaFoldDB" id="A0AAN7WPB4"/>
<dbReference type="Pfam" id="PF00615">
    <property type="entry name" value="RGS"/>
    <property type="match status" value="1"/>
</dbReference>
<dbReference type="EMBL" id="JAWIZZ010000048">
    <property type="protein sequence ID" value="KAK5778957.1"/>
    <property type="molecule type" value="Genomic_DNA"/>
</dbReference>
<dbReference type="Proteomes" id="UP001306508">
    <property type="component" value="Unassembled WGS sequence"/>
</dbReference>
<comment type="caution">
    <text evidence="4">The sequence shown here is derived from an EMBL/GenBank/DDBJ whole genome shotgun (WGS) entry which is preliminary data.</text>
</comment>
<reference evidence="5" key="1">
    <citation type="submission" date="2023-07" db="EMBL/GenBank/DDBJ databases">
        <title>A draft genome of Kazachstania heterogenica Y-27499.</title>
        <authorList>
            <person name="Donic C."/>
            <person name="Kralova J.S."/>
            <person name="Fidel L."/>
            <person name="Ben-Dor S."/>
            <person name="Jung S."/>
        </authorList>
    </citation>
    <scope>NUCLEOTIDE SEQUENCE [LARGE SCALE GENOMIC DNA]</scope>
    <source>
        <strain evidence="5">Y27499</strain>
    </source>
</reference>
<dbReference type="SUPFAM" id="SSF48097">
    <property type="entry name" value="Regulator of G-protein signaling, RGS"/>
    <property type="match status" value="1"/>
</dbReference>
<feature type="domain" description="DEP" evidence="3">
    <location>
        <begin position="326"/>
        <end position="410"/>
    </location>
</feature>
<dbReference type="SUPFAM" id="SSF46785">
    <property type="entry name" value="Winged helix' DNA-binding domain"/>
    <property type="match status" value="1"/>
</dbReference>
<name>A0AAN7WPB4_9SACH</name>
<dbReference type="InterPro" id="IPR036305">
    <property type="entry name" value="RGS_sf"/>
</dbReference>
<dbReference type="Gene3D" id="1.10.167.10">
    <property type="entry name" value="Regulator of G-protein Signalling 4, domain 2"/>
    <property type="match status" value="1"/>
</dbReference>
<dbReference type="SMART" id="SM00049">
    <property type="entry name" value="DEP"/>
    <property type="match status" value="1"/>
</dbReference>
<dbReference type="InterPro" id="IPR058855">
    <property type="entry name" value="RGS1/SST2-like_Fungal-DR"/>
</dbReference>
<sequence length="712" mass="82584">MEMSTTITNLHSHCLHYDNLRRTPNGLIFTEDLATVYSIFLICMNLKSHPDETKGLFSGIFKKVYPYSFSMKTAIITMKHLEIKASSNVTCINLSYHIKEPLARYLLITFMEAKLLHTPADRTRNEPKEKVLLQPTPKGVAILTKYCKDIGLKKIPDILVSELNSITLFNFERSSITDSLIHSDKLLHILLIKIMGDEPNIWTPDRKPDKLPTLSQLLENSNDIFTFENVFDYFHKKFLEHPNHTSFNQLKTNIKDSIEKKYEKYTVRVNTLNNDDIDSTFSHNNKANWFEQIPESILNDTDRKSPLSHKYFTNPDSDAHVQYYASDTNLRLFYNRQFMNPNINVKYCFTSKVLWQWLMDCTNIMYPGEAIALSALFLKLGLICPIVGKPSNAKSGKFCISRSSFFTLSTRGWNIINWDNCYKKCQDSNALVTNDNNKDCNDDNKDYSESDNDSSGIHVKGKVVEIEINSVESIKTVQASIQDTINQDKCSDLPNLEDILSDPGMRYLFRKHLEREFCVENLDVYLMIRKFLKRMTILKKYIDDIGFKPIYKYKQRSVHYQKIIATRDSALYQQANECLEIAFQIYSCFIMKGAPYQLNLDHKLREEISLVILSPHSPIKEYFNIEEGAVNTLTQNNLGNGKNISEYGLIEKSMDTVKDPRGNRYDDKISRILLILKELYPLFEEVSIIIYRLMEIDSLSKFYNSKEFGKLK</sequence>
<dbReference type="PANTHER" id="PTHR10845:SF192">
    <property type="entry name" value="DOUBLE HIT, ISOFORM B"/>
    <property type="match status" value="1"/>
</dbReference>
<evidence type="ECO:0000256" key="1">
    <source>
        <dbReference type="ARBA" id="ARBA00022700"/>
    </source>
</evidence>